<organism evidence="1 2">
    <name type="scientific">Chryseobacterium arthrosphaerae</name>
    <dbReference type="NCBI Taxonomy" id="651561"/>
    <lineage>
        <taxon>Bacteria</taxon>
        <taxon>Pseudomonadati</taxon>
        <taxon>Bacteroidota</taxon>
        <taxon>Flavobacteriia</taxon>
        <taxon>Flavobacteriales</taxon>
        <taxon>Weeksellaceae</taxon>
        <taxon>Chryseobacterium group</taxon>
        <taxon>Chryseobacterium</taxon>
    </lineage>
</organism>
<comment type="caution">
    <text evidence="1">The sequence shown here is derived from an EMBL/GenBank/DDBJ whole genome shotgun (WGS) entry which is preliminary data.</text>
</comment>
<dbReference type="AlphaFoldDB" id="A0A432DZ64"/>
<evidence type="ECO:0000313" key="2">
    <source>
        <dbReference type="Proteomes" id="UP000276953"/>
    </source>
</evidence>
<dbReference type="EMBL" id="RYFC01000001">
    <property type="protein sequence ID" value="RTZ49499.1"/>
    <property type="molecule type" value="Genomic_DNA"/>
</dbReference>
<reference evidence="1 2" key="1">
    <citation type="submission" date="2018-12" db="EMBL/GenBank/DDBJ databases">
        <title>Draft Genome Sequence of Chryseobacterium arthrosphaerae strain ED882-96 Isolated from the Blood of a Patient with Liver Cirrhosis in Taiwan.</title>
        <authorList>
            <person name="Lin J.-N."/>
            <person name="Lai C.-H."/>
            <person name="Yang C.-H."/>
            <person name="Huang Y.-H."/>
        </authorList>
    </citation>
    <scope>NUCLEOTIDE SEQUENCE [LARGE SCALE GENOMIC DNA]</scope>
    <source>
        <strain evidence="1 2">ED882-96</strain>
    </source>
</reference>
<protein>
    <submittedName>
        <fullName evidence="1">Uncharacterized protein</fullName>
    </submittedName>
</protein>
<sequence length="96" mass="10509">MEWDGIVDSGQGYIQQQRFDGTAHAYDLLLQPSGGNVVVGSNQMDYHNDKLETIGKIVSKGNEMNSVKPTSLFMVLTKSLQAILLTGTILPGKWVI</sequence>
<evidence type="ECO:0000313" key="1">
    <source>
        <dbReference type="EMBL" id="RTZ49499.1"/>
    </source>
</evidence>
<proteinExistence type="predicted"/>
<dbReference type="Proteomes" id="UP000276953">
    <property type="component" value="Unassembled WGS sequence"/>
</dbReference>
<name>A0A432DZ64_9FLAO</name>
<gene>
    <name evidence="1" type="ORF">EJ377_02860</name>
</gene>
<accession>A0A432DZ64</accession>